<comment type="caution">
    <text evidence="3">The sequence shown here is derived from an EMBL/GenBank/DDBJ whole genome shotgun (WGS) entry which is preliminary data.</text>
</comment>
<dbReference type="Proteomes" id="UP000664495">
    <property type="component" value="Unassembled WGS sequence"/>
</dbReference>
<name>A0ABS3HCF0_9ENTE</name>
<evidence type="ECO:0000256" key="1">
    <source>
        <dbReference type="SAM" id="Coils"/>
    </source>
</evidence>
<feature type="transmembrane region" description="Helical" evidence="2">
    <location>
        <begin position="6"/>
        <end position="23"/>
    </location>
</feature>
<evidence type="ECO:0000313" key="3">
    <source>
        <dbReference type="EMBL" id="MBO0451129.1"/>
    </source>
</evidence>
<dbReference type="EMBL" id="JAFLVR010000005">
    <property type="protein sequence ID" value="MBO0451129.1"/>
    <property type="molecule type" value="Genomic_DNA"/>
</dbReference>
<keyword evidence="2" id="KW-1133">Transmembrane helix</keyword>
<reference evidence="3 4" key="1">
    <citation type="submission" date="2021-03" db="EMBL/GenBank/DDBJ databases">
        <title>Enterococcal diversity collection.</title>
        <authorList>
            <person name="Gilmore M.S."/>
            <person name="Schwartzman J."/>
            <person name="Van Tyne D."/>
            <person name="Martin M."/>
            <person name="Earl A.M."/>
            <person name="Manson A.L."/>
            <person name="Straub T."/>
            <person name="Salamzade R."/>
            <person name="Saavedra J."/>
            <person name="Lebreton F."/>
            <person name="Prichula J."/>
            <person name="Schaufler K."/>
            <person name="Gaca A."/>
            <person name="Sgardioli B."/>
            <person name="Wagenaar J."/>
            <person name="Strong T."/>
        </authorList>
    </citation>
    <scope>NUCLEOTIDE SEQUENCE [LARGE SCALE GENOMIC DNA]</scope>
    <source>
        <strain evidence="3 4">MJM16</strain>
    </source>
</reference>
<evidence type="ECO:0000256" key="2">
    <source>
        <dbReference type="SAM" id="Phobius"/>
    </source>
</evidence>
<feature type="coiled-coil region" evidence="1">
    <location>
        <begin position="36"/>
        <end position="77"/>
    </location>
</feature>
<dbReference type="RefSeq" id="WP_207106936.1">
    <property type="nucleotide sequence ID" value="NZ_JAFLVR010000005.1"/>
</dbReference>
<organism evidence="3 4">
    <name type="scientific">Candidatus Enterococcus murrayae</name>
    <dbReference type="NCBI Taxonomy" id="2815321"/>
    <lineage>
        <taxon>Bacteria</taxon>
        <taxon>Bacillati</taxon>
        <taxon>Bacillota</taxon>
        <taxon>Bacilli</taxon>
        <taxon>Lactobacillales</taxon>
        <taxon>Enterococcaceae</taxon>
        <taxon>Enterococcus</taxon>
    </lineage>
</organism>
<gene>
    <name evidence="3" type="ORF">JZO85_02540</name>
</gene>
<keyword evidence="2" id="KW-0472">Membrane</keyword>
<keyword evidence="4" id="KW-1185">Reference proteome</keyword>
<keyword evidence="1" id="KW-0175">Coiled coil</keyword>
<sequence>MKKNRIVELTLLIIILGIGFWNVKQQQKILYLRSSVESLVDDNKNLKVKQNELISENDRLEKAAESSAESLKRIQKEIANTGVDLNDEFITFVSKLFEANLNFSPNNYSDRKKTVSGYLSDELIKEYFGQGRNTYQESNHTNSKLESIEVYPKGIQNSKLSGLVVVYYKSKQVDQDWMEGMNIFKVTYDSHTKKVTEIENLGSGYFG</sequence>
<accession>A0ABS3HCF0</accession>
<proteinExistence type="predicted"/>
<keyword evidence="2" id="KW-0812">Transmembrane</keyword>
<evidence type="ECO:0000313" key="4">
    <source>
        <dbReference type="Proteomes" id="UP000664495"/>
    </source>
</evidence>
<protein>
    <submittedName>
        <fullName evidence="3">Uncharacterized protein</fullName>
    </submittedName>
</protein>